<proteinExistence type="predicted"/>
<keyword evidence="1" id="KW-0175">Coiled coil</keyword>
<name>A0AAV7ECK1_ARIFI</name>
<evidence type="ECO:0000313" key="3">
    <source>
        <dbReference type="EMBL" id="KAG9445257.1"/>
    </source>
</evidence>
<feature type="region of interest" description="Disordered" evidence="2">
    <location>
        <begin position="57"/>
        <end position="124"/>
    </location>
</feature>
<feature type="coiled-coil region" evidence="1">
    <location>
        <begin position="135"/>
        <end position="170"/>
    </location>
</feature>
<dbReference type="PANTHER" id="PTHR34210:SF1">
    <property type="entry name" value="OS03G0274700 PROTEIN"/>
    <property type="match status" value="1"/>
</dbReference>
<organism evidence="3 4">
    <name type="scientific">Aristolochia fimbriata</name>
    <name type="common">White veined hardy Dutchman's pipe vine</name>
    <dbReference type="NCBI Taxonomy" id="158543"/>
    <lineage>
        <taxon>Eukaryota</taxon>
        <taxon>Viridiplantae</taxon>
        <taxon>Streptophyta</taxon>
        <taxon>Embryophyta</taxon>
        <taxon>Tracheophyta</taxon>
        <taxon>Spermatophyta</taxon>
        <taxon>Magnoliopsida</taxon>
        <taxon>Magnoliidae</taxon>
        <taxon>Piperales</taxon>
        <taxon>Aristolochiaceae</taxon>
        <taxon>Aristolochia</taxon>
    </lineage>
</organism>
<feature type="compositionally biased region" description="Basic and acidic residues" evidence="2">
    <location>
        <begin position="95"/>
        <end position="123"/>
    </location>
</feature>
<reference evidence="3 4" key="1">
    <citation type="submission" date="2021-07" db="EMBL/GenBank/DDBJ databases">
        <title>The Aristolochia fimbriata genome: insights into angiosperm evolution, floral development and chemical biosynthesis.</title>
        <authorList>
            <person name="Jiao Y."/>
        </authorList>
    </citation>
    <scope>NUCLEOTIDE SEQUENCE [LARGE SCALE GENOMIC DNA]</scope>
    <source>
        <strain evidence="3">IBCAS-2021</strain>
        <tissue evidence="3">Leaf</tissue>
    </source>
</reference>
<sequence>MRRQGQYADAGVNPLVSSQMQQHQRMQHNPVINHFPGRQDALSGEEETKYMISKAEGQWQWDRDGPRGSNQLPSHPYKEGHGSDVPRSLYQGPRPESKVSIEKQSSKDPRGQPHEKDMEHGYEENTMPQTFEGLENKFHNEIMKLIKELQEAEDAEIARHREKINEINDQYLEKLMTVRARQVTHRDDFLRRESQARQHQYQQAALSHYPTNSMIPTDPHGYGAASAVGSFAPGHLDSSYKERSQFPMGGRNPMFDSRGSYPGGRTYDSGSRYY</sequence>
<dbReference type="PANTHER" id="PTHR34210">
    <property type="entry name" value="OS01G0252900 PROTEIN"/>
    <property type="match status" value="1"/>
</dbReference>
<feature type="region of interest" description="Disordered" evidence="2">
    <location>
        <begin position="239"/>
        <end position="274"/>
    </location>
</feature>
<dbReference type="EMBL" id="JAINDJ010000006">
    <property type="protein sequence ID" value="KAG9445257.1"/>
    <property type="molecule type" value="Genomic_DNA"/>
</dbReference>
<evidence type="ECO:0000256" key="2">
    <source>
        <dbReference type="SAM" id="MobiDB-lite"/>
    </source>
</evidence>
<comment type="caution">
    <text evidence="3">The sequence shown here is derived from an EMBL/GenBank/DDBJ whole genome shotgun (WGS) entry which is preliminary data.</text>
</comment>
<dbReference type="Proteomes" id="UP000825729">
    <property type="component" value="Unassembled WGS sequence"/>
</dbReference>
<evidence type="ECO:0000313" key="4">
    <source>
        <dbReference type="Proteomes" id="UP000825729"/>
    </source>
</evidence>
<accession>A0AAV7ECK1</accession>
<feature type="region of interest" description="Disordered" evidence="2">
    <location>
        <begin position="1"/>
        <end position="26"/>
    </location>
</feature>
<keyword evidence="4" id="KW-1185">Reference proteome</keyword>
<gene>
    <name evidence="3" type="ORF">H6P81_016597</name>
</gene>
<feature type="compositionally biased region" description="Low complexity" evidence="2">
    <location>
        <begin position="17"/>
        <end position="26"/>
    </location>
</feature>
<protein>
    <submittedName>
        <fullName evidence="3">Uncharacterized protein</fullName>
    </submittedName>
</protein>
<evidence type="ECO:0000256" key="1">
    <source>
        <dbReference type="SAM" id="Coils"/>
    </source>
</evidence>
<dbReference type="AlphaFoldDB" id="A0AAV7ECK1"/>